<dbReference type="SUPFAM" id="SSF81321">
    <property type="entry name" value="Family A G protein-coupled receptor-like"/>
    <property type="match status" value="1"/>
</dbReference>
<proteinExistence type="predicted"/>
<evidence type="ECO:0000313" key="7">
    <source>
        <dbReference type="EMBL" id="CAF0888529.1"/>
    </source>
</evidence>
<evidence type="ECO:0000256" key="1">
    <source>
        <dbReference type="ARBA" id="ARBA00004370"/>
    </source>
</evidence>
<feature type="transmembrane region" description="Helical" evidence="5">
    <location>
        <begin position="39"/>
        <end position="65"/>
    </location>
</feature>
<feature type="transmembrane region" description="Helical" evidence="5">
    <location>
        <begin position="12"/>
        <end position="32"/>
    </location>
</feature>
<sequence length="306" mass="35246">MNVPSIVNRIYIFVSCLDSITAFAFLTLALVYRHQCFNFPALLACNTALTVFFSSANHVAIGVYMFIWDQYENPNIDTLCSLRAYFHHSTMACIHFSFILLALERYCKVRQLKLLATPWRKTCTVLFQWIVGFTFTLPALVTGNMPKMASDNLCFVTLLKPEFMVYQSVTTLLTTDVTLGILYRSLVRHVREVSSKLNNNQQTWMRRDLTMVRRIVLLNFQLAIVGIPILIVVILTLIRVDLIPHKIMRMLLLLSNLPFSPMLIVLLLLTPDLRKSLIECRNKLKHCRSTDITPVHPIVFINHAQR</sequence>
<comment type="caution">
    <text evidence="7">The sequence shown here is derived from an EMBL/GenBank/DDBJ whole genome shotgun (WGS) entry which is preliminary data.</text>
</comment>
<accession>A0A813YSJ2</accession>
<keyword evidence="3 5" id="KW-1133">Transmembrane helix</keyword>
<dbReference type="AlphaFoldDB" id="A0A813YSJ2"/>
<reference evidence="7" key="1">
    <citation type="submission" date="2021-02" db="EMBL/GenBank/DDBJ databases">
        <authorList>
            <person name="Nowell W R."/>
        </authorList>
    </citation>
    <scope>NUCLEOTIDE SEQUENCE</scope>
</reference>
<evidence type="ECO:0000313" key="9">
    <source>
        <dbReference type="Proteomes" id="UP000663828"/>
    </source>
</evidence>
<dbReference type="PROSITE" id="PS50262">
    <property type="entry name" value="G_PROTEIN_RECEP_F1_2"/>
    <property type="match status" value="1"/>
</dbReference>
<keyword evidence="4 5" id="KW-0472">Membrane</keyword>
<dbReference type="InterPro" id="IPR000276">
    <property type="entry name" value="GPCR_Rhodpsn"/>
</dbReference>
<feature type="transmembrane region" description="Helical" evidence="5">
    <location>
        <begin position="215"/>
        <end position="238"/>
    </location>
</feature>
<organism evidence="7 9">
    <name type="scientific">Adineta ricciae</name>
    <name type="common">Rotifer</name>
    <dbReference type="NCBI Taxonomy" id="249248"/>
    <lineage>
        <taxon>Eukaryota</taxon>
        <taxon>Metazoa</taxon>
        <taxon>Spiralia</taxon>
        <taxon>Gnathifera</taxon>
        <taxon>Rotifera</taxon>
        <taxon>Eurotatoria</taxon>
        <taxon>Bdelloidea</taxon>
        <taxon>Adinetida</taxon>
        <taxon>Adinetidae</taxon>
        <taxon>Adineta</taxon>
    </lineage>
</organism>
<comment type="subcellular location">
    <subcellularLocation>
        <location evidence="1">Membrane</location>
    </subcellularLocation>
</comment>
<dbReference type="Gene3D" id="1.20.1070.10">
    <property type="entry name" value="Rhodopsin 7-helix transmembrane proteins"/>
    <property type="match status" value="1"/>
</dbReference>
<keyword evidence="2 5" id="KW-0812">Transmembrane</keyword>
<evidence type="ECO:0000256" key="4">
    <source>
        <dbReference type="ARBA" id="ARBA00023136"/>
    </source>
</evidence>
<feature type="transmembrane region" description="Helical" evidence="5">
    <location>
        <begin position="163"/>
        <end position="183"/>
    </location>
</feature>
<gene>
    <name evidence="8" type="ORF">EDS130_LOCUS24239</name>
    <name evidence="7" type="ORF">XAT740_LOCUS7383</name>
</gene>
<dbReference type="Proteomes" id="UP000663852">
    <property type="component" value="Unassembled WGS sequence"/>
</dbReference>
<evidence type="ECO:0000256" key="3">
    <source>
        <dbReference type="ARBA" id="ARBA00022989"/>
    </source>
</evidence>
<dbReference type="EMBL" id="CAJNOJ010000137">
    <property type="protein sequence ID" value="CAF1181012.1"/>
    <property type="molecule type" value="Genomic_DNA"/>
</dbReference>
<feature type="transmembrane region" description="Helical" evidence="5">
    <location>
        <begin position="250"/>
        <end position="269"/>
    </location>
</feature>
<evidence type="ECO:0000313" key="8">
    <source>
        <dbReference type="EMBL" id="CAF1181012.1"/>
    </source>
</evidence>
<dbReference type="EMBL" id="CAJNOR010000352">
    <property type="protein sequence ID" value="CAF0888529.1"/>
    <property type="molecule type" value="Genomic_DNA"/>
</dbReference>
<evidence type="ECO:0000256" key="2">
    <source>
        <dbReference type="ARBA" id="ARBA00022692"/>
    </source>
</evidence>
<evidence type="ECO:0000256" key="5">
    <source>
        <dbReference type="SAM" id="Phobius"/>
    </source>
</evidence>
<feature type="transmembrane region" description="Helical" evidence="5">
    <location>
        <begin position="124"/>
        <end position="143"/>
    </location>
</feature>
<dbReference type="GO" id="GO:0004930">
    <property type="term" value="F:G protein-coupled receptor activity"/>
    <property type="evidence" value="ECO:0007669"/>
    <property type="project" value="InterPro"/>
</dbReference>
<feature type="transmembrane region" description="Helical" evidence="5">
    <location>
        <begin position="85"/>
        <end position="103"/>
    </location>
</feature>
<dbReference type="InterPro" id="IPR017452">
    <property type="entry name" value="GPCR_Rhodpsn_7TM"/>
</dbReference>
<protein>
    <recommendedName>
        <fullName evidence="6">G-protein coupled receptors family 1 profile domain-containing protein</fullName>
    </recommendedName>
</protein>
<evidence type="ECO:0000259" key="6">
    <source>
        <dbReference type="PROSITE" id="PS50262"/>
    </source>
</evidence>
<keyword evidence="9" id="KW-1185">Reference proteome</keyword>
<dbReference type="Pfam" id="PF00001">
    <property type="entry name" value="7tm_1"/>
    <property type="match status" value="1"/>
</dbReference>
<name>A0A813YSJ2_ADIRI</name>
<dbReference type="Proteomes" id="UP000663828">
    <property type="component" value="Unassembled WGS sequence"/>
</dbReference>
<dbReference type="GO" id="GO:0016020">
    <property type="term" value="C:membrane"/>
    <property type="evidence" value="ECO:0007669"/>
    <property type="project" value="UniProtKB-SubCell"/>
</dbReference>
<feature type="domain" description="G-protein coupled receptors family 1 profile" evidence="6">
    <location>
        <begin position="22"/>
        <end position="264"/>
    </location>
</feature>